<keyword evidence="2" id="KW-1185">Reference proteome</keyword>
<evidence type="ECO:0000313" key="1">
    <source>
        <dbReference type="EMBL" id="KAJ1680083.1"/>
    </source>
</evidence>
<dbReference type="EMBL" id="JAMZIH010000052">
    <property type="protein sequence ID" value="KAJ1680083.1"/>
    <property type="molecule type" value="Genomic_DNA"/>
</dbReference>
<dbReference type="Proteomes" id="UP001145114">
    <property type="component" value="Unassembled WGS sequence"/>
</dbReference>
<proteinExistence type="predicted"/>
<protein>
    <submittedName>
        <fullName evidence="1">Uncharacterized protein</fullName>
    </submittedName>
</protein>
<name>A0ACC1HU48_9FUNG</name>
<gene>
    <name evidence="1" type="ORF">EV182_000714</name>
</gene>
<sequence>MVVPVSATLSSIAEAESSPSPACTATAGTHHPPETLGKMADSGPTAKPAILRPERSPLTPPKHPAQHLSTCGAKDDDATSVDSGDWVKVSTSLFTTPSPFRRTETLPSRRSPSSHRRWYSSTTQDAGDLTTGSSRHSPKASSLSVPGHQKLNNKPTSNLHHSEHLTKKASSHSVQSDTITASSASSIFDWPNYDGSSDAANSTQQQQQQQDHVDGEYGTGPSERPQKKNKEKRLSKSLGGILSHLQFRRGASARNRLSLHIQNMPLADEQQQQQQQQQQRQQEDMMPLSAFPKLTSCSSTDNVQTMTKWGSGSNRRNDSQRTREGGSDFLSQSYIGDYDEDAGRNKINSPNAQTIFERLATERASSPGVFSVFGSQNAPISAASSSSMYYDSVPTSPNQEEEAADSAYAYQSRSPRFSPLVSPTRGLSFHALKHKLSSTFSRSPLSRHAPATSLPPSPMLMRRSETGGSNGSGSMSGNTLWTGQLGAAPATASSSNIHERMQYKDRGSATVVSQAASASPTPSPAGAEGGSPRLGREVSVDLVPFPAQMEPVSAKTTGRPSEAVTSDNYQQQQRQHQQPLRIGRLADGITATTEVPIQPALSSGDAETKSKPLPQQIGRSAPNLAFNPARGNTGDYHKTPRTPSNASSVSSSISNSHLVNPKFSWTTPRHPGSALLDGAQTKARLGSVEGQESYGDEMTGADNPDMQLHHLEDSRAYRTEGSLSSSSSSYSTAATIAAVPESPPTVPPLPQSVTLTASSRQRRSSQPSQLARTATTNAIRLKTMSGNSNNNGRDSASSSAQSSATASPHLGPTSPTSLVMANTLPAHSGRSVPRTAAGDSEPQLPRPPLSPLLTDSNTVSTVAASDNMAATQPMVCSQQAHPISQCVSVSSSSQFSDIQDEISLLSSSSQALNSPHQGITIRTDVERGGSSSSGGFDDDRLGTADSLSPVSQRRSSSGTLPSSPLPTSAGLTELLEPNSVRQARRDALWQALVLWKTKADKDLGNYLNRWRESDNGSLVCDEDDAQAADDDDSMIMKVKRGHRQSFSEIQMDPARTEFRRRILELARRIKNSTVSDLSNSEYAGGISAQLYNLLTEHKARFPGDVPAGNLILDVFYSFSACSQLVNQLAAASIALAPPLHPMLASSSSAGQGSAAITSSGGASGSSSAQQPQQQPVTTTATYVKSARSSSPLRYSTSLTEVESYAAAGGLGSFSLSANNSPNSSLADRGLRSQLRTSAAPTSGSVAPATATSASKGATPAPSNQSYRVSRKESTSSAPGATPASLTGFNSGDGTRPRSSTLVPHPSNPRTSSYTSISAPLNRSSSIIKDAGSDSSNSTPRVSASLLSPRIGAVQQESKSLPPAVVSSSSSSFSSSVRVRDLRWPSSSAGPEHQQQQQMAASSHRLRKISTTSGTSDPGYASTGSGYNTPTMNYGSSGSGWLAQKSVWMSVVGSSSASSSREVSPTRSTATFGTASENYGRKSIASDAEVDYDELDSRARKPVVASSLPHTLHFSRLFNALDTTRREQQQQSHPKGRRMHYPQRTESLPSHSYELPVSPASRFGSPLSQQSDATSIIPNIDLPSTSVHVDIFDQTEDDRVSLLSTSAALKKKDKHYQDVDAARQRRVEDKEDLKAASTTDLPAATAAERTGLLSASHPLETAFHVHPQAWLEGTVPPPKGKATSTPASKRPSVSLLTVKNGGDEYAANHDEATAETEARETADQELTADVAPECPVDTEGETVAPTAPITKPFATQGMPSPPLDDMVVCRICENRYRRADLPSHSRRCALDQEHVITEGENNSHLRRVLNAANAHYNDLLKTHRWDRHGINDCSRVIHIAQRSINLPQDCMYESWLYARSKLLKYEGKLERMIARVPALSTQPSNNPSQVDVGSSSPARLRPSDLGPSAMAGRMDPETLWLVQKLLKALREKRSSFERYYINLDEWSREYLDEYAYELLSPKADAALLSMLNYKQRKQQRQLEVNAAPNTPSPLLGKDNWCHLQATSSSIPSVPMGSLDPRHIVPSSSQKSADIFGSPDSTGGSTIDRGSSPKKNEQATTTRRKRRKSLIHAIKGAGSSSTSGSSLGNNSGNTDKASTTSSGTPSSHSSRNVISLFAALFRVGGHKKHSNYSSLAAPLYLSATTTSGATQSSRQLSGATGSKRPSQLGRHQSDCLSGEGASALVAQAKYQPQSPKAATYVASSLLSDAEHLPTPSVTAATSGSDKQRRSSGSNRSTMAKLPSIKDFEFIKPISRGAYGRVYLVRKKTTNDLYAIKVMRKSDMIHKNMVSQVLTERRALSLLQTPWVVRLFYAFDSRRHLFLVMDYLVGGDLAGLLQVWGVMEDDAARFYTAETACALEYLHRNGITHRDLKPDNLLVSADGHIKLTDFGLSQITVKDGEDTWSDMEEIPDRLSTARRGPKGSRTRGHTRASLLRRTHGKASAVPSTAASMVSMSSAMEERSARPPPTPHRNVKRNNSKSSRRFLGTPDYLAPELLLGTGNDNAVDWWALGVCLFEFLTGYPPFTDESPEAIFKNILNHAIDWPEEEGYIPDDAITLINTLLNPEPAKRGGYREIQESTFFSEIDLERCHELVPPFIPEPEDDIDTSYFEARTRPDMQRLSNATFMQPDNTASPPKPSSIDSDEGFEAAAQEAHSRPQSGVAGECAGREDADESDHPNSNPRSSERTDTEVKTRRKYSKARRDTVDSIGNSRQQSDEQQALTHKGQVDGGQQGHASSAVQTPLPNSYYSRESIGGDSAAYHSESELPASPMKQRANMGISDSRTSQLSQGTNSSRFQSSFRKPRHESD</sequence>
<organism evidence="1 2">
    <name type="scientific">Spiromyces aspiralis</name>
    <dbReference type="NCBI Taxonomy" id="68401"/>
    <lineage>
        <taxon>Eukaryota</taxon>
        <taxon>Fungi</taxon>
        <taxon>Fungi incertae sedis</taxon>
        <taxon>Zoopagomycota</taxon>
        <taxon>Kickxellomycotina</taxon>
        <taxon>Kickxellomycetes</taxon>
        <taxon>Kickxellales</taxon>
        <taxon>Kickxellaceae</taxon>
        <taxon>Spiromyces</taxon>
    </lineage>
</organism>
<feature type="non-terminal residue" evidence="1">
    <location>
        <position position="2806"/>
    </location>
</feature>
<comment type="caution">
    <text evidence="1">The sequence shown here is derived from an EMBL/GenBank/DDBJ whole genome shotgun (WGS) entry which is preliminary data.</text>
</comment>
<reference evidence="1" key="1">
    <citation type="submission" date="2022-06" db="EMBL/GenBank/DDBJ databases">
        <title>Phylogenomic reconstructions and comparative analyses of Kickxellomycotina fungi.</title>
        <authorList>
            <person name="Reynolds N.K."/>
            <person name="Stajich J.E."/>
            <person name="Barry K."/>
            <person name="Grigoriev I.V."/>
            <person name="Crous P."/>
            <person name="Smith M.E."/>
        </authorList>
    </citation>
    <scope>NUCLEOTIDE SEQUENCE</scope>
    <source>
        <strain evidence="1">RSA 2271</strain>
    </source>
</reference>
<evidence type="ECO:0000313" key="2">
    <source>
        <dbReference type="Proteomes" id="UP001145114"/>
    </source>
</evidence>
<accession>A0ACC1HU48</accession>